<dbReference type="AlphaFoldDB" id="A0AAV3XP05"/>
<dbReference type="EMBL" id="BLAY01000117">
    <property type="protein sequence ID" value="GET41307.1"/>
    <property type="molecule type" value="Genomic_DNA"/>
</dbReference>
<dbReference type="RefSeq" id="WP_226587530.1">
    <property type="nucleotide sequence ID" value="NZ_BLAY01000117.1"/>
</dbReference>
<evidence type="ECO:0008006" key="3">
    <source>
        <dbReference type="Google" id="ProtNLM"/>
    </source>
</evidence>
<accession>A0AAV3XP05</accession>
<evidence type="ECO:0000313" key="2">
    <source>
        <dbReference type="Proteomes" id="UP001050975"/>
    </source>
</evidence>
<dbReference type="Proteomes" id="UP001050975">
    <property type="component" value="Unassembled WGS sequence"/>
</dbReference>
<evidence type="ECO:0000313" key="1">
    <source>
        <dbReference type="EMBL" id="GET41307.1"/>
    </source>
</evidence>
<dbReference type="InterPro" id="IPR025528">
    <property type="entry name" value="BrnA_antitoxin"/>
</dbReference>
<protein>
    <recommendedName>
        <fullName evidence="3">AT hook motif protein</fullName>
    </recommendedName>
</protein>
<keyword evidence="2" id="KW-1185">Reference proteome</keyword>
<proteinExistence type="predicted"/>
<dbReference type="Pfam" id="PF14384">
    <property type="entry name" value="BrnA_antitoxin"/>
    <property type="match status" value="1"/>
</dbReference>
<reference evidence="1" key="1">
    <citation type="submission" date="2019-10" db="EMBL/GenBank/DDBJ databases">
        <title>Draft genome sequece of Microseira wollei NIES-4236.</title>
        <authorList>
            <person name="Yamaguchi H."/>
            <person name="Suzuki S."/>
            <person name="Kawachi M."/>
        </authorList>
    </citation>
    <scope>NUCLEOTIDE SEQUENCE</scope>
    <source>
        <strain evidence="1">NIES-4236</strain>
    </source>
</reference>
<name>A0AAV3XP05_9CYAN</name>
<organism evidence="1 2">
    <name type="scientific">Microseira wollei NIES-4236</name>
    <dbReference type="NCBI Taxonomy" id="2530354"/>
    <lineage>
        <taxon>Bacteria</taxon>
        <taxon>Bacillati</taxon>
        <taxon>Cyanobacteriota</taxon>
        <taxon>Cyanophyceae</taxon>
        <taxon>Oscillatoriophycideae</taxon>
        <taxon>Aerosakkonematales</taxon>
        <taxon>Aerosakkonemataceae</taxon>
        <taxon>Microseira</taxon>
    </lineage>
</organism>
<sequence>MPKKVEFPFEKARRITPAEVMAAETAIKEQFGISYSRRGRPPKSETEKYQVVSIRLHPQVIAWAKAEAKKRGVGYQTIINEALLKLSV</sequence>
<gene>
    <name evidence="1" type="ORF">MiSe_61190</name>
</gene>
<comment type="caution">
    <text evidence="1">The sequence shown here is derived from an EMBL/GenBank/DDBJ whole genome shotgun (WGS) entry which is preliminary data.</text>
</comment>